<evidence type="ECO:0000313" key="4">
    <source>
        <dbReference type="EMBL" id="KAF9326932.1"/>
    </source>
</evidence>
<dbReference type="PROSITE" id="PS50405">
    <property type="entry name" value="GST_CTER"/>
    <property type="match status" value="1"/>
</dbReference>
<dbReference type="PANTHER" id="PTHR43968:SF8">
    <property type="entry name" value="S-TRANSFERASE, PUTATIVE (AFU_ORTHOLOGUE AFUA_2G00590)-RELATED"/>
    <property type="match status" value="1"/>
</dbReference>
<dbReference type="InterPro" id="IPR050983">
    <property type="entry name" value="GST_Omega/HSP26"/>
</dbReference>
<dbReference type="EMBL" id="JAAAUY010000719">
    <property type="protein sequence ID" value="KAF9326932.1"/>
    <property type="molecule type" value="Genomic_DNA"/>
</dbReference>
<reference evidence="4" key="1">
    <citation type="journal article" date="2020" name="Fungal Divers.">
        <title>Resolving the Mortierellaceae phylogeny through synthesis of multi-gene phylogenetics and phylogenomics.</title>
        <authorList>
            <person name="Vandepol N."/>
            <person name="Liber J."/>
            <person name="Desiro A."/>
            <person name="Na H."/>
            <person name="Kennedy M."/>
            <person name="Barry K."/>
            <person name="Grigoriev I.V."/>
            <person name="Miller A.N."/>
            <person name="O'Donnell K."/>
            <person name="Stajich J.E."/>
            <person name="Bonito G."/>
        </authorList>
    </citation>
    <scope>NUCLEOTIDE SEQUENCE</scope>
    <source>
        <strain evidence="4">NVP1</strain>
    </source>
</reference>
<gene>
    <name evidence="4" type="ORF">BG006_009689</name>
</gene>
<feature type="domain" description="GST N-terminal" evidence="2">
    <location>
        <begin position="4"/>
        <end position="85"/>
    </location>
</feature>
<dbReference type="Gene3D" id="3.40.30.10">
    <property type="entry name" value="Glutaredoxin"/>
    <property type="match status" value="1"/>
</dbReference>
<evidence type="ECO:0008006" key="6">
    <source>
        <dbReference type="Google" id="ProtNLM"/>
    </source>
</evidence>
<dbReference type="Pfam" id="PF13410">
    <property type="entry name" value="GST_C_2"/>
    <property type="match status" value="1"/>
</dbReference>
<comment type="caution">
    <text evidence="4">The sequence shown here is derived from an EMBL/GenBank/DDBJ whole genome shotgun (WGS) entry which is preliminary data.</text>
</comment>
<dbReference type="InterPro" id="IPR004045">
    <property type="entry name" value="Glutathione_S-Trfase_N"/>
</dbReference>
<keyword evidence="1" id="KW-0560">Oxidoreductase</keyword>
<proteinExistence type="predicted"/>
<feature type="domain" description="GST C-terminal" evidence="3">
    <location>
        <begin position="90"/>
        <end position="231"/>
    </location>
</feature>
<dbReference type="AlphaFoldDB" id="A0A9P5SGT3"/>
<dbReference type="GO" id="GO:0045174">
    <property type="term" value="F:glutathione dehydrogenase (ascorbate) activity"/>
    <property type="evidence" value="ECO:0007669"/>
    <property type="project" value="UniProtKB-ARBA"/>
</dbReference>
<dbReference type="GO" id="GO:0005737">
    <property type="term" value="C:cytoplasm"/>
    <property type="evidence" value="ECO:0007669"/>
    <property type="project" value="InterPro"/>
</dbReference>
<name>A0A9P5SGT3_9FUNG</name>
<evidence type="ECO:0000313" key="5">
    <source>
        <dbReference type="Proteomes" id="UP000696485"/>
    </source>
</evidence>
<dbReference type="SUPFAM" id="SSF47616">
    <property type="entry name" value="GST C-terminal domain-like"/>
    <property type="match status" value="1"/>
</dbReference>
<dbReference type="Gene3D" id="1.20.1050.10">
    <property type="match status" value="1"/>
</dbReference>
<dbReference type="PRINTS" id="PR01625">
    <property type="entry name" value="GSTRNSFRASEO"/>
</dbReference>
<dbReference type="InterPro" id="IPR036282">
    <property type="entry name" value="Glutathione-S-Trfase_C_sf"/>
</dbReference>
<evidence type="ECO:0000256" key="1">
    <source>
        <dbReference type="ARBA" id="ARBA00023002"/>
    </source>
</evidence>
<dbReference type="CDD" id="cd00299">
    <property type="entry name" value="GST_C_family"/>
    <property type="match status" value="1"/>
</dbReference>
<dbReference type="SFLD" id="SFLDG00358">
    <property type="entry name" value="Main_(cytGST)"/>
    <property type="match status" value="1"/>
</dbReference>
<dbReference type="SUPFAM" id="SSF52833">
    <property type="entry name" value="Thioredoxin-like"/>
    <property type="match status" value="1"/>
</dbReference>
<evidence type="ECO:0000259" key="3">
    <source>
        <dbReference type="PROSITE" id="PS50405"/>
    </source>
</evidence>
<dbReference type="Proteomes" id="UP000696485">
    <property type="component" value="Unassembled WGS sequence"/>
</dbReference>
<sequence length="233" mass="26601">MTGQNITFYTSAYCPFAARAAIAFEETQHPKESVEIDLTTARPDWYLRDINPYGQVPALKVNDEHIILESLFVAEYLADLHPESGLLPKDALQRAQLRYLIHTYGTHVHTAHFKAAYTSDAEETVKHRAALLVELEKFEKLLTGAHITEEGPYFLGKNFTLADLAIAPFLVRFFLVDAYHRVEGAPDFLETKEAKEKLPRFLAWKAAVEARESVQKTTPDLEYIKNVYKKFIK</sequence>
<dbReference type="GO" id="GO:0004364">
    <property type="term" value="F:glutathione transferase activity"/>
    <property type="evidence" value="ECO:0007669"/>
    <property type="project" value="InterPro"/>
</dbReference>
<protein>
    <recommendedName>
        <fullName evidence="6">Glutathione S-transferase</fullName>
    </recommendedName>
</protein>
<dbReference type="InterPro" id="IPR040079">
    <property type="entry name" value="Glutathione_S-Trfase"/>
</dbReference>
<dbReference type="Pfam" id="PF13417">
    <property type="entry name" value="GST_N_3"/>
    <property type="match status" value="1"/>
</dbReference>
<dbReference type="PANTHER" id="PTHR43968">
    <property type="match status" value="1"/>
</dbReference>
<accession>A0A9P5SGT3</accession>
<keyword evidence="5" id="KW-1185">Reference proteome</keyword>
<dbReference type="SFLD" id="SFLDS00019">
    <property type="entry name" value="Glutathione_Transferase_(cytos"/>
    <property type="match status" value="1"/>
</dbReference>
<dbReference type="OrthoDB" id="202840at2759"/>
<dbReference type="PROSITE" id="PS50404">
    <property type="entry name" value="GST_NTER"/>
    <property type="match status" value="1"/>
</dbReference>
<organism evidence="4 5">
    <name type="scientific">Podila minutissima</name>
    <dbReference type="NCBI Taxonomy" id="64525"/>
    <lineage>
        <taxon>Eukaryota</taxon>
        <taxon>Fungi</taxon>
        <taxon>Fungi incertae sedis</taxon>
        <taxon>Mucoromycota</taxon>
        <taxon>Mortierellomycotina</taxon>
        <taxon>Mortierellomycetes</taxon>
        <taxon>Mortierellales</taxon>
        <taxon>Mortierellaceae</taxon>
        <taxon>Podila</taxon>
    </lineage>
</organism>
<dbReference type="InterPro" id="IPR010987">
    <property type="entry name" value="Glutathione-S-Trfase_C-like"/>
</dbReference>
<dbReference type="InterPro" id="IPR036249">
    <property type="entry name" value="Thioredoxin-like_sf"/>
</dbReference>
<evidence type="ECO:0000259" key="2">
    <source>
        <dbReference type="PROSITE" id="PS50404"/>
    </source>
</evidence>
<dbReference type="InterPro" id="IPR005442">
    <property type="entry name" value="GST_omega"/>
</dbReference>